<dbReference type="SUPFAM" id="SSF50978">
    <property type="entry name" value="WD40 repeat-like"/>
    <property type="match status" value="2"/>
</dbReference>
<feature type="repeat" description="WD" evidence="3">
    <location>
        <begin position="489"/>
        <end position="504"/>
    </location>
</feature>
<evidence type="ECO:0000259" key="5">
    <source>
        <dbReference type="Pfam" id="PF23414"/>
    </source>
</evidence>
<protein>
    <recommendedName>
        <fullName evidence="5">EML-like second beta-propeller domain-containing protein</fullName>
    </recommendedName>
</protein>
<comment type="caution">
    <text evidence="6">The sequence shown here is derived from an EMBL/GenBank/DDBJ whole genome shotgun (WGS) entry which is preliminary data.</text>
</comment>
<feature type="compositionally biased region" description="Basic and acidic residues" evidence="4">
    <location>
        <begin position="17"/>
        <end position="27"/>
    </location>
</feature>
<dbReference type="InterPro" id="IPR015943">
    <property type="entry name" value="WD40/YVTN_repeat-like_dom_sf"/>
</dbReference>
<sequence length="988" mass="105713">MLFPLRPPRLPRKRREERRGRSFDLRATRRSHTRCRMSMQRRATAYIQVQDGHGATRARFGRVPVLVHRPSAYAGASAADNSAVPNADLRLSWAHGYDGGRVGSVHWISDNEFAHPLAGCCVVQRLEPRAQRFFLGHSTQVTCLAFSPAAGLCASGQTDPAGSGRPFVGVWAPSDCVLQTVLVFHDREIMALAFDPSGQVLFSMGGDNNHTIAAWKDFLPPQRGRSRAAMQESYPMVMREPVFSVGGGQTPSFAFAMPAAGPPRARGGGAESTLSVMFAAYDAGCADKGLGSRMQLQFWSFSHGSDGAYDLKGKLATFGQCPKPEQVTFVSWTAAGLALVCGDNGLFYLFEKSQPIRHGRVCGAALGFGVEVPGLDCLVFGSGDAVLHFGHREPPTQAALDRGGGGWLTPVRLADAGGALVAATARLQLNSVAVRHCAQSGRHLALVGTADHHLLLVDLGARRLLTVLQVAHGGETWALCHHPDAELGLFLTGGADSQVRFWDLLGPAPVVGRVLDFAAASAAPGRPASRASGPPRPAARAAGAWWPPDTVALALRSSTPVTGIYAMAFRDAGDMLALGHGEGTIRVLSFPELRVVFEHCASRARERVSDMKFSPGGGVLAAGSWDQQVYLYRIELDATSTLSVHAHRTLTGIPASVTHLQFSGSGEVLMVNSSDAQILYFDGHTGERCTAPAKFKDTAWGTPWTCVCGWPVMGMWAANKDLDITDINACCSLDFVPRGRRALLAFGDDLMRLQLSHFPAFSEDQGCRRYNGHGSHVTSVRVAPPGAGGDSSVLVTAGGRDCALLQWQVVHLRPSEKPRLRMSSRGTNASVSMPSRPAGRNPTDVRSHGHAARGLRAVPLRIHGVAAGEFGLWCRGYGDVPTRNEPWEDPQPWKMRNGDPDAPPQRRMWVKEPSRPAAAPAAPPFSLHVVAPSQQSLKADALPKTRGRPKPPAAEEELGSGRRRAPTARTVPPWACDAPAAAVTGGPP</sequence>
<dbReference type="Gene3D" id="2.130.10.10">
    <property type="entry name" value="YVTN repeat-like/Quinoprotein amine dehydrogenase"/>
    <property type="match status" value="5"/>
</dbReference>
<evidence type="ECO:0000313" key="7">
    <source>
        <dbReference type="Proteomes" id="UP001189429"/>
    </source>
</evidence>
<evidence type="ECO:0000256" key="2">
    <source>
        <dbReference type="ARBA" id="ARBA00022737"/>
    </source>
</evidence>
<dbReference type="SMART" id="SM00320">
    <property type="entry name" value="WD40"/>
    <property type="match status" value="7"/>
</dbReference>
<dbReference type="PANTHER" id="PTHR13720:SF33">
    <property type="entry name" value="HELP DOMAIN-CONTAINING PROTEIN"/>
    <property type="match status" value="1"/>
</dbReference>
<dbReference type="Pfam" id="PF23414">
    <property type="entry name" value="Beta-prop_EML_2"/>
    <property type="match status" value="1"/>
</dbReference>
<keyword evidence="1 3" id="KW-0853">WD repeat</keyword>
<feature type="region of interest" description="Disordered" evidence="4">
    <location>
        <begin position="883"/>
        <end position="906"/>
    </location>
</feature>
<feature type="region of interest" description="Disordered" evidence="4">
    <location>
        <begin position="817"/>
        <end position="847"/>
    </location>
</feature>
<accession>A0ABN9Y6W4</accession>
<keyword evidence="2" id="KW-0677">Repeat</keyword>
<dbReference type="Pfam" id="PF00400">
    <property type="entry name" value="WD40"/>
    <property type="match status" value="2"/>
</dbReference>
<proteinExistence type="predicted"/>
<keyword evidence="7" id="KW-1185">Reference proteome</keyword>
<feature type="compositionally biased region" description="Polar residues" evidence="4">
    <location>
        <begin position="824"/>
        <end position="833"/>
    </location>
</feature>
<name>A0ABN9Y6W4_9DINO</name>
<feature type="domain" description="EML-like second beta-propeller" evidence="5">
    <location>
        <begin position="562"/>
        <end position="809"/>
    </location>
</feature>
<dbReference type="InterPro" id="IPR001680">
    <property type="entry name" value="WD40_rpt"/>
</dbReference>
<feature type="region of interest" description="Disordered" evidence="4">
    <location>
        <begin position="1"/>
        <end position="31"/>
    </location>
</feature>
<evidence type="ECO:0000256" key="4">
    <source>
        <dbReference type="SAM" id="MobiDB-lite"/>
    </source>
</evidence>
<dbReference type="EMBL" id="CAUYUJ010021818">
    <property type="protein sequence ID" value="CAK0907186.1"/>
    <property type="molecule type" value="Genomic_DNA"/>
</dbReference>
<evidence type="ECO:0000256" key="3">
    <source>
        <dbReference type="PROSITE-ProRule" id="PRU00221"/>
    </source>
</evidence>
<dbReference type="PANTHER" id="PTHR13720">
    <property type="entry name" value="WD-40 REPEAT PROTEIN"/>
    <property type="match status" value="1"/>
</dbReference>
<dbReference type="Proteomes" id="UP001189429">
    <property type="component" value="Unassembled WGS sequence"/>
</dbReference>
<dbReference type="InterPro" id="IPR036322">
    <property type="entry name" value="WD40_repeat_dom_sf"/>
</dbReference>
<feature type="region of interest" description="Disordered" evidence="4">
    <location>
        <begin position="933"/>
        <end position="988"/>
    </location>
</feature>
<evidence type="ECO:0000313" key="6">
    <source>
        <dbReference type="EMBL" id="CAK0907186.1"/>
    </source>
</evidence>
<dbReference type="PROSITE" id="PS50082">
    <property type="entry name" value="WD_REPEATS_2"/>
    <property type="match status" value="1"/>
</dbReference>
<dbReference type="InterPro" id="IPR055442">
    <property type="entry name" value="Beta-prop_EML-like_2nd"/>
</dbReference>
<evidence type="ECO:0000256" key="1">
    <source>
        <dbReference type="ARBA" id="ARBA00022574"/>
    </source>
</evidence>
<organism evidence="6 7">
    <name type="scientific">Prorocentrum cordatum</name>
    <dbReference type="NCBI Taxonomy" id="2364126"/>
    <lineage>
        <taxon>Eukaryota</taxon>
        <taxon>Sar</taxon>
        <taxon>Alveolata</taxon>
        <taxon>Dinophyceae</taxon>
        <taxon>Prorocentrales</taxon>
        <taxon>Prorocentraceae</taxon>
        <taxon>Prorocentrum</taxon>
    </lineage>
</organism>
<gene>
    <name evidence="6" type="ORF">PCOR1329_LOCUS82288</name>
</gene>
<dbReference type="InterPro" id="IPR050630">
    <property type="entry name" value="WD_repeat_EMAP"/>
</dbReference>
<reference evidence="6" key="1">
    <citation type="submission" date="2023-10" db="EMBL/GenBank/DDBJ databases">
        <authorList>
            <person name="Chen Y."/>
            <person name="Shah S."/>
            <person name="Dougan E. K."/>
            <person name="Thang M."/>
            <person name="Chan C."/>
        </authorList>
    </citation>
    <scope>NUCLEOTIDE SEQUENCE [LARGE SCALE GENOMIC DNA]</scope>
</reference>